<dbReference type="EMBL" id="BX908798">
    <property type="protein sequence ID" value="CAF24114.1"/>
    <property type="molecule type" value="Genomic_DNA"/>
</dbReference>
<evidence type="ECO:0000313" key="1">
    <source>
        <dbReference type="EMBL" id="CAF24114.1"/>
    </source>
</evidence>
<dbReference type="RefSeq" id="WP_011175939.1">
    <property type="nucleotide sequence ID" value="NC_005861.2"/>
</dbReference>
<evidence type="ECO:0000313" key="2">
    <source>
        <dbReference type="Proteomes" id="UP000000529"/>
    </source>
</evidence>
<proteinExistence type="predicted"/>
<organism evidence="1 2">
    <name type="scientific">Protochlamydia amoebophila (strain UWE25)</name>
    <dbReference type="NCBI Taxonomy" id="264201"/>
    <lineage>
        <taxon>Bacteria</taxon>
        <taxon>Pseudomonadati</taxon>
        <taxon>Chlamydiota</taxon>
        <taxon>Chlamydiia</taxon>
        <taxon>Parachlamydiales</taxon>
        <taxon>Parachlamydiaceae</taxon>
        <taxon>Candidatus Protochlamydia</taxon>
    </lineage>
</organism>
<dbReference type="eggNOG" id="ENOG50335A5">
    <property type="taxonomic scope" value="Bacteria"/>
</dbReference>
<name>Q6MBD5_PARUW</name>
<dbReference type="Gene3D" id="3.30.1460.10">
    <property type="match status" value="1"/>
</dbReference>
<dbReference type="AlphaFoldDB" id="Q6MBD5"/>
<dbReference type="GO" id="GO:0030254">
    <property type="term" value="P:protein secretion by the type III secretion system"/>
    <property type="evidence" value="ECO:0007669"/>
    <property type="project" value="InterPro"/>
</dbReference>
<sequence length="128" mass="15008">MLDSFVHQLARELEMEDLIISPEPNYFTIPFADDIQVDMTQFHQSYLLKGNIGACPKNNLDQYFLKLMEANLFGRGTRGTGIGLNKEENLLTLSLELDYNISYKNFRERLEDFISILDFWRKEALKHQ</sequence>
<accession>Q6MBD5</accession>
<gene>
    <name evidence="1" type="ORF">PC_RS06685</name>
</gene>
<dbReference type="STRING" id="264201.pc1390"/>
<reference evidence="1 2" key="1">
    <citation type="journal article" date="2004" name="Science">
        <title>Illuminating the evolutionary history of chlamydiae.</title>
        <authorList>
            <person name="Horn M."/>
            <person name="Collingro A."/>
            <person name="Schmitz-Esser S."/>
            <person name="Beier C.L."/>
            <person name="Purkhold U."/>
            <person name="Fartmann B."/>
            <person name="Brandt P."/>
            <person name="Nyakatura G.J."/>
            <person name="Droege M."/>
            <person name="Frishman D."/>
            <person name="Rattei T."/>
            <person name="Mewes H."/>
            <person name="Wagner M."/>
        </authorList>
    </citation>
    <scope>NUCLEOTIDE SEQUENCE [LARGE SCALE GENOMIC DNA]</scope>
    <source>
        <strain evidence="1 2">UWE25</strain>
    </source>
</reference>
<dbReference type="OrthoDB" id="21620at2"/>
<dbReference type="Pfam" id="PF05932">
    <property type="entry name" value="CesT"/>
    <property type="match status" value="1"/>
</dbReference>
<dbReference type="CDD" id="cd16364">
    <property type="entry name" value="T3SC_I-like"/>
    <property type="match status" value="1"/>
</dbReference>
<dbReference type="KEGG" id="pcu:PC_RS06685"/>
<protein>
    <recommendedName>
        <fullName evidence="3">Type III secretion system chaperone</fullName>
    </recommendedName>
</protein>
<keyword evidence="2" id="KW-1185">Reference proteome</keyword>
<dbReference type="SUPFAM" id="SSF69635">
    <property type="entry name" value="Type III secretory system chaperone-like"/>
    <property type="match status" value="1"/>
</dbReference>
<evidence type="ECO:0008006" key="3">
    <source>
        <dbReference type="Google" id="ProtNLM"/>
    </source>
</evidence>
<dbReference type="InterPro" id="IPR010261">
    <property type="entry name" value="Tir_chaperone"/>
</dbReference>
<dbReference type="Proteomes" id="UP000000529">
    <property type="component" value="Chromosome"/>
</dbReference>
<dbReference type="HOGENOM" id="CLU_1946703_0_0_0"/>